<keyword evidence="4 5" id="KW-0663">Pyridoxal phosphate</keyword>
<dbReference type="NCBIfam" id="TIGR01326">
    <property type="entry name" value="OAH_OAS_sulfhy"/>
    <property type="match status" value="1"/>
</dbReference>
<organism evidence="6 7">
    <name type="scientific">Thorsellia kenyensis</name>
    <dbReference type="NCBI Taxonomy" id="1549888"/>
    <lineage>
        <taxon>Bacteria</taxon>
        <taxon>Pseudomonadati</taxon>
        <taxon>Pseudomonadota</taxon>
        <taxon>Gammaproteobacteria</taxon>
        <taxon>Enterobacterales</taxon>
        <taxon>Thorselliaceae</taxon>
        <taxon>Thorsellia</taxon>
    </lineage>
</organism>
<evidence type="ECO:0000256" key="2">
    <source>
        <dbReference type="ARBA" id="ARBA00009077"/>
    </source>
</evidence>
<evidence type="ECO:0000313" key="7">
    <source>
        <dbReference type="Proteomes" id="UP001589758"/>
    </source>
</evidence>
<evidence type="ECO:0000313" key="6">
    <source>
        <dbReference type="EMBL" id="MFC0180322.1"/>
    </source>
</evidence>
<evidence type="ECO:0000256" key="3">
    <source>
        <dbReference type="ARBA" id="ARBA00022679"/>
    </source>
</evidence>
<evidence type="ECO:0000256" key="5">
    <source>
        <dbReference type="RuleBase" id="RU362118"/>
    </source>
</evidence>
<dbReference type="InterPro" id="IPR015421">
    <property type="entry name" value="PyrdxlP-dep_Trfase_major"/>
</dbReference>
<dbReference type="PANTHER" id="PTHR43797:SF2">
    <property type="entry name" value="HOMOCYSTEINE_CYSTEINE SYNTHASE"/>
    <property type="match status" value="1"/>
</dbReference>
<dbReference type="Proteomes" id="UP001589758">
    <property type="component" value="Unassembled WGS sequence"/>
</dbReference>
<dbReference type="PIRSF" id="PIRSF001434">
    <property type="entry name" value="CGS"/>
    <property type="match status" value="1"/>
</dbReference>
<evidence type="ECO:0000256" key="1">
    <source>
        <dbReference type="ARBA" id="ARBA00001933"/>
    </source>
</evidence>
<gene>
    <name evidence="6" type="ORF">ACFFIT_09565</name>
</gene>
<dbReference type="InterPro" id="IPR000277">
    <property type="entry name" value="Cys/Met-Metab_PyrdxlP-dep_enz"/>
</dbReference>
<dbReference type="Gene3D" id="3.90.1150.10">
    <property type="entry name" value="Aspartate Aminotransferase, domain 1"/>
    <property type="match status" value="1"/>
</dbReference>
<protein>
    <submittedName>
        <fullName evidence="6">O-acetylhomoserine aminocarboxypropyltransferase/cysteine synthase family protein</fullName>
    </submittedName>
</protein>
<proteinExistence type="inferred from homology"/>
<accession>A0ABV6CBF1</accession>
<evidence type="ECO:0000256" key="4">
    <source>
        <dbReference type="ARBA" id="ARBA00022898"/>
    </source>
</evidence>
<dbReference type="InterPro" id="IPR015424">
    <property type="entry name" value="PyrdxlP-dep_Trfase"/>
</dbReference>
<comment type="cofactor">
    <cofactor evidence="1 5">
        <name>pyridoxal 5'-phosphate</name>
        <dbReference type="ChEBI" id="CHEBI:597326"/>
    </cofactor>
</comment>
<dbReference type="CDD" id="cd00614">
    <property type="entry name" value="CGS_like"/>
    <property type="match status" value="1"/>
</dbReference>
<dbReference type="SUPFAM" id="SSF53383">
    <property type="entry name" value="PLP-dependent transferases"/>
    <property type="match status" value="1"/>
</dbReference>
<keyword evidence="3" id="KW-0808">Transferase</keyword>
<dbReference type="PANTHER" id="PTHR43797">
    <property type="entry name" value="HOMOCYSTEINE/CYSTEINE SYNTHASE"/>
    <property type="match status" value="1"/>
</dbReference>
<dbReference type="EMBL" id="JBHLXE010000100">
    <property type="protein sequence ID" value="MFC0180322.1"/>
    <property type="molecule type" value="Genomic_DNA"/>
</dbReference>
<comment type="caution">
    <text evidence="6">The sequence shown here is derived from an EMBL/GenBank/DDBJ whole genome shotgun (WGS) entry which is preliminary data.</text>
</comment>
<dbReference type="Pfam" id="PF01053">
    <property type="entry name" value="Cys_Met_Meta_PP"/>
    <property type="match status" value="1"/>
</dbReference>
<comment type="similarity">
    <text evidence="2 5">Belongs to the trans-sulfuration enzymes family.</text>
</comment>
<dbReference type="RefSeq" id="WP_385877434.1">
    <property type="nucleotide sequence ID" value="NZ_JBHLXE010000100.1"/>
</dbReference>
<reference evidence="6 7" key="1">
    <citation type="submission" date="2024-09" db="EMBL/GenBank/DDBJ databases">
        <authorList>
            <person name="Sun Q."/>
            <person name="Mori K."/>
        </authorList>
    </citation>
    <scope>NUCLEOTIDE SEQUENCE [LARGE SCALE GENOMIC DNA]</scope>
    <source>
        <strain evidence="6 7">CCM 8545</strain>
    </source>
</reference>
<name>A0ABV6CBF1_9GAMM</name>
<dbReference type="Gene3D" id="3.40.640.10">
    <property type="entry name" value="Type I PLP-dependent aspartate aminotransferase-like (Major domain)"/>
    <property type="match status" value="1"/>
</dbReference>
<sequence>MSKPEINETEFNLKNNWKPETLSLHAGYDANEHQRSAALPIYQTASYLFDNAEHGANLFNLAEAGFIYTRTGNPTLDILEKRIAALEGGVGAVTFATGMAAIDAAISTIVSHGDDIIASKEIYGGTHNFFRDVLPSRGINVQQFPIDDLMALENLIKPTTKAIFVESISNPSTRIADLPRISAIAKRYGIPLIVDNTVASPIGINALELGANIVIHSLTKYIAGHGNTLGGIVVDGGNFEWNDYKEKYPALSTPSKAYHGIIFNETFKELAYIVKVRTSPLRSSGAALAPHSAFLIAQGLETLSLRYERISHNTLKIVEFLSLHPKVISVHHPSHTHHPDHELAKQLLNHNGAPGIISFEIDGLAEEVTLFYNKLSLFLRLVNIGDNKSLAAIPAQTTHRQLDNEELKAAGISENLVRLSIGIENIDDLIDDLKQALS</sequence>
<dbReference type="InterPro" id="IPR015422">
    <property type="entry name" value="PyrdxlP-dep_Trfase_small"/>
</dbReference>
<dbReference type="InterPro" id="IPR006235">
    <property type="entry name" value="OAc-hSer/O-AcSer_sulfhydrylase"/>
</dbReference>
<keyword evidence="7" id="KW-1185">Reference proteome</keyword>